<reference evidence="2 3" key="1">
    <citation type="submission" date="2017-04" db="EMBL/GenBank/DDBJ databases">
        <authorList>
            <person name="Varghese N."/>
            <person name="Submissions S."/>
        </authorList>
    </citation>
    <scope>NUCLEOTIDE SEQUENCE [LARGE SCALE GENOMIC DNA]</scope>
    <source>
        <strain evidence="2 3">VKM Ac-1784</strain>
    </source>
</reference>
<feature type="transmembrane region" description="Helical" evidence="1">
    <location>
        <begin position="51"/>
        <end position="72"/>
    </location>
</feature>
<evidence type="ECO:0000313" key="2">
    <source>
        <dbReference type="EMBL" id="SMQ72326.1"/>
    </source>
</evidence>
<gene>
    <name evidence="2" type="ORF">SAMN06295909_2623</name>
</gene>
<evidence type="ECO:0008006" key="4">
    <source>
        <dbReference type="Google" id="ProtNLM"/>
    </source>
</evidence>
<proteinExistence type="predicted"/>
<keyword evidence="1" id="KW-1133">Transmembrane helix</keyword>
<organism evidence="2 3">
    <name type="scientific">Plantibacter elymi</name>
    <name type="common">nom. nud.</name>
    <dbReference type="NCBI Taxonomy" id="199708"/>
    <lineage>
        <taxon>Bacteria</taxon>
        <taxon>Bacillati</taxon>
        <taxon>Actinomycetota</taxon>
        <taxon>Actinomycetes</taxon>
        <taxon>Micrococcales</taxon>
        <taxon>Microbacteriaceae</taxon>
        <taxon>Plantibacter</taxon>
    </lineage>
</organism>
<accession>A0ABY1REA1</accession>
<keyword evidence="3" id="KW-1185">Reference proteome</keyword>
<sequence>MVRWRPLCDNGSVSETTLSPRLRWISVVSIWALALVGVVVSGLLWSPGETFFGLSATLGLCTLAAFSAQLLTRQKVGFVDRMSTSVTGAVLILAIGGAVYGLIALASG</sequence>
<feature type="transmembrane region" description="Helical" evidence="1">
    <location>
        <begin position="84"/>
        <end position="106"/>
    </location>
</feature>
<comment type="caution">
    <text evidence="2">The sequence shown here is derived from an EMBL/GenBank/DDBJ whole genome shotgun (WGS) entry which is preliminary data.</text>
</comment>
<feature type="transmembrane region" description="Helical" evidence="1">
    <location>
        <begin position="24"/>
        <end position="45"/>
    </location>
</feature>
<evidence type="ECO:0000313" key="3">
    <source>
        <dbReference type="Proteomes" id="UP000194464"/>
    </source>
</evidence>
<dbReference type="Proteomes" id="UP000194464">
    <property type="component" value="Unassembled WGS sequence"/>
</dbReference>
<dbReference type="EMBL" id="FXWJ01000004">
    <property type="protein sequence ID" value="SMQ72326.1"/>
    <property type="molecule type" value="Genomic_DNA"/>
</dbReference>
<name>A0ABY1REA1_9MICO</name>
<keyword evidence="1" id="KW-0472">Membrane</keyword>
<protein>
    <recommendedName>
        <fullName evidence="4">DUF3017 domain-containing protein</fullName>
    </recommendedName>
</protein>
<evidence type="ECO:0000256" key="1">
    <source>
        <dbReference type="SAM" id="Phobius"/>
    </source>
</evidence>
<keyword evidence="1" id="KW-0812">Transmembrane</keyword>